<dbReference type="CDD" id="cd15831">
    <property type="entry name" value="BTAD"/>
    <property type="match status" value="1"/>
</dbReference>
<dbReference type="InterPro" id="IPR036388">
    <property type="entry name" value="WH-like_DNA-bd_sf"/>
</dbReference>
<dbReference type="InterPro" id="IPR051677">
    <property type="entry name" value="AfsR-DnrI-RedD_regulator"/>
</dbReference>
<feature type="DNA-binding region" description="OmpR/PhoB-type" evidence="6">
    <location>
        <begin position="318"/>
        <end position="425"/>
    </location>
</feature>
<evidence type="ECO:0000256" key="5">
    <source>
        <dbReference type="ARBA" id="ARBA00023163"/>
    </source>
</evidence>
<evidence type="ECO:0000256" key="7">
    <source>
        <dbReference type="SAM" id="MobiDB-lite"/>
    </source>
</evidence>
<protein>
    <submittedName>
        <fullName evidence="9">BTAD domain-containing putative transcriptional regulator</fullName>
    </submittedName>
</protein>
<evidence type="ECO:0000256" key="6">
    <source>
        <dbReference type="PROSITE-ProRule" id="PRU01091"/>
    </source>
</evidence>
<evidence type="ECO:0000256" key="2">
    <source>
        <dbReference type="ARBA" id="ARBA00023012"/>
    </source>
</evidence>
<dbReference type="InterPro" id="IPR016032">
    <property type="entry name" value="Sig_transdc_resp-reg_C-effctor"/>
</dbReference>
<dbReference type="Gene3D" id="1.10.10.10">
    <property type="entry name" value="Winged helix-like DNA-binding domain superfamily/Winged helix DNA-binding domain"/>
    <property type="match status" value="1"/>
</dbReference>
<feature type="region of interest" description="Disordered" evidence="7">
    <location>
        <begin position="307"/>
        <end position="327"/>
    </location>
</feature>
<sequence>MTAEPEAWVTALSLAERARSGDADARDRLKGAVQRLCGDPGLLAHSDPGQAVARLMGLLDGLGETEPAQSLLRRCVSRLTAKGTDGRAQRASLNLIAVALAEHGQLPAAKRVSSAAAELGWRRSHTDFTDVTITFVNLATVELALGDAEAAARSADRAAQFLRLAPVDDHPEALLELRLRVTSLMTATARARDEHARADAHLDDLGDIARSLVAEFGGDHPKSLSALVTLALAECESATAAGDRERSERAVDVLLIAAQKAAALAGRRHPLTVSALKSLAAAEGLVALDSGDGERLARAEALVATRVRAESRPPARQQPGTAVDPTPTAFHLLGPVHARRGGTTVPLVSDRERVLLAKLLLNAGRVVPTDDLMRAAWGDDFQVSPLRLLLFHMERLRRDLGSDVLVEDPSGYLIRIAPGSLDLHEARELVEQSRGAGRREQAREFLNQALALWTGDPLAGLPGRYAREQRALLRAWHVDLLEARLELDLELGRDHEALITELADHVAENPQSQRLQELLLAALDREAASTEAPDEYADARRVLADALGAAPSASLRELERRIHEEETP</sequence>
<keyword evidence="3" id="KW-0805">Transcription regulation</keyword>
<organism evidence="9 10">
    <name type="scientific">Streptomyces coerulescens</name>
    <dbReference type="NCBI Taxonomy" id="29304"/>
    <lineage>
        <taxon>Bacteria</taxon>
        <taxon>Bacillati</taxon>
        <taxon>Actinomycetota</taxon>
        <taxon>Actinomycetes</taxon>
        <taxon>Kitasatosporales</taxon>
        <taxon>Streptomycetaceae</taxon>
        <taxon>Streptomyces</taxon>
    </lineage>
</organism>
<gene>
    <name evidence="9" type="ORF">ACFPQ9_04345</name>
</gene>
<comment type="caution">
    <text evidence="9">The sequence shown here is derived from an EMBL/GenBank/DDBJ whole genome shotgun (WGS) entry which is preliminary data.</text>
</comment>
<dbReference type="SMART" id="SM00862">
    <property type="entry name" value="Trans_reg_C"/>
    <property type="match status" value="1"/>
</dbReference>
<accession>A0ABW0CCV0</accession>
<proteinExistence type="inferred from homology"/>
<dbReference type="SUPFAM" id="SSF46894">
    <property type="entry name" value="C-terminal effector domain of the bipartite response regulators"/>
    <property type="match status" value="1"/>
</dbReference>
<keyword evidence="10" id="KW-1185">Reference proteome</keyword>
<comment type="similarity">
    <text evidence="1">Belongs to the AfsR/DnrI/RedD regulatory family.</text>
</comment>
<keyword evidence="2" id="KW-0902">Two-component regulatory system</keyword>
<evidence type="ECO:0000256" key="4">
    <source>
        <dbReference type="ARBA" id="ARBA00023125"/>
    </source>
</evidence>
<dbReference type="SUPFAM" id="SSF48452">
    <property type="entry name" value="TPR-like"/>
    <property type="match status" value="2"/>
</dbReference>
<dbReference type="SMART" id="SM01043">
    <property type="entry name" value="BTAD"/>
    <property type="match status" value="1"/>
</dbReference>
<keyword evidence="4 6" id="KW-0238">DNA-binding</keyword>
<evidence type="ECO:0000259" key="8">
    <source>
        <dbReference type="PROSITE" id="PS51755"/>
    </source>
</evidence>
<evidence type="ECO:0000256" key="1">
    <source>
        <dbReference type="ARBA" id="ARBA00005820"/>
    </source>
</evidence>
<evidence type="ECO:0000313" key="10">
    <source>
        <dbReference type="Proteomes" id="UP001596263"/>
    </source>
</evidence>
<evidence type="ECO:0000313" key="9">
    <source>
        <dbReference type="EMBL" id="MFC5213058.1"/>
    </source>
</evidence>
<dbReference type="InterPro" id="IPR011990">
    <property type="entry name" value="TPR-like_helical_dom_sf"/>
</dbReference>
<evidence type="ECO:0000256" key="3">
    <source>
        <dbReference type="ARBA" id="ARBA00023015"/>
    </source>
</evidence>
<dbReference type="InterPro" id="IPR005158">
    <property type="entry name" value="BTAD"/>
</dbReference>
<dbReference type="PANTHER" id="PTHR35807:SF1">
    <property type="entry name" value="TRANSCRIPTIONAL REGULATOR REDD"/>
    <property type="match status" value="1"/>
</dbReference>
<name>A0ABW0CCV0_STRCD</name>
<dbReference type="Gene3D" id="1.25.40.10">
    <property type="entry name" value="Tetratricopeptide repeat domain"/>
    <property type="match status" value="2"/>
</dbReference>
<dbReference type="PANTHER" id="PTHR35807">
    <property type="entry name" value="TRANSCRIPTIONAL REGULATOR REDD-RELATED"/>
    <property type="match status" value="1"/>
</dbReference>
<keyword evidence="5" id="KW-0804">Transcription</keyword>
<dbReference type="Pfam" id="PF03704">
    <property type="entry name" value="BTAD"/>
    <property type="match status" value="1"/>
</dbReference>
<dbReference type="RefSeq" id="WP_380846733.1">
    <property type="nucleotide sequence ID" value="NZ_JBHSKM010000002.1"/>
</dbReference>
<dbReference type="InterPro" id="IPR001867">
    <property type="entry name" value="OmpR/PhoB-type_DNA-bd"/>
</dbReference>
<feature type="domain" description="OmpR/PhoB-type" evidence="8">
    <location>
        <begin position="318"/>
        <end position="425"/>
    </location>
</feature>
<reference evidence="10" key="1">
    <citation type="journal article" date="2019" name="Int. J. Syst. Evol. Microbiol.">
        <title>The Global Catalogue of Microorganisms (GCM) 10K type strain sequencing project: providing services to taxonomists for standard genome sequencing and annotation.</title>
        <authorList>
            <consortium name="The Broad Institute Genomics Platform"/>
            <consortium name="The Broad Institute Genome Sequencing Center for Infectious Disease"/>
            <person name="Wu L."/>
            <person name="Ma J."/>
        </authorList>
    </citation>
    <scope>NUCLEOTIDE SEQUENCE [LARGE SCALE GENOMIC DNA]</scope>
    <source>
        <strain evidence="10">KCTC 42586</strain>
    </source>
</reference>
<dbReference type="EMBL" id="JBHSKM010000002">
    <property type="protein sequence ID" value="MFC5213058.1"/>
    <property type="molecule type" value="Genomic_DNA"/>
</dbReference>
<dbReference type="PROSITE" id="PS51755">
    <property type="entry name" value="OMPR_PHOB"/>
    <property type="match status" value="1"/>
</dbReference>
<dbReference type="Proteomes" id="UP001596263">
    <property type="component" value="Unassembled WGS sequence"/>
</dbReference>
<dbReference type="Pfam" id="PF00486">
    <property type="entry name" value="Trans_reg_C"/>
    <property type="match status" value="1"/>
</dbReference>